<dbReference type="EMBL" id="CAADJA010000002">
    <property type="protein sequence ID" value="VFS51494.1"/>
    <property type="molecule type" value="Genomic_DNA"/>
</dbReference>
<evidence type="ECO:0000313" key="3">
    <source>
        <dbReference type="EMBL" id="VFS51494.1"/>
    </source>
</evidence>
<gene>
    <name evidence="3" type="ORF">NCTC12282_05137</name>
</gene>
<keyword evidence="2" id="KW-0732">Signal</keyword>
<evidence type="ECO:0000313" key="4">
    <source>
        <dbReference type="Proteomes" id="UP000373449"/>
    </source>
</evidence>
<name>A0A484ZSY5_9GAMM</name>
<evidence type="ECO:0000256" key="2">
    <source>
        <dbReference type="SAM" id="SignalP"/>
    </source>
</evidence>
<feature type="compositionally biased region" description="Low complexity" evidence="1">
    <location>
        <begin position="38"/>
        <end position="54"/>
    </location>
</feature>
<feature type="chain" id="PRO_5019865958" description="Lipoprotein" evidence="2">
    <location>
        <begin position="21"/>
        <end position="75"/>
    </location>
</feature>
<dbReference type="PROSITE" id="PS51257">
    <property type="entry name" value="PROKAR_LIPOPROTEIN"/>
    <property type="match status" value="1"/>
</dbReference>
<feature type="signal peptide" evidence="2">
    <location>
        <begin position="1"/>
        <end position="20"/>
    </location>
</feature>
<proteinExistence type="predicted"/>
<evidence type="ECO:0008006" key="5">
    <source>
        <dbReference type="Google" id="ProtNLM"/>
    </source>
</evidence>
<organism evidence="3 4">
    <name type="scientific">Budvicia aquatica</name>
    <dbReference type="NCBI Taxonomy" id="82979"/>
    <lineage>
        <taxon>Bacteria</taxon>
        <taxon>Pseudomonadati</taxon>
        <taxon>Pseudomonadota</taxon>
        <taxon>Gammaproteobacteria</taxon>
        <taxon>Enterobacterales</taxon>
        <taxon>Budviciaceae</taxon>
        <taxon>Budvicia</taxon>
    </lineage>
</organism>
<evidence type="ECO:0000256" key="1">
    <source>
        <dbReference type="SAM" id="MobiDB-lite"/>
    </source>
</evidence>
<protein>
    <recommendedName>
        <fullName evidence="5">Lipoprotein</fullName>
    </recommendedName>
</protein>
<feature type="region of interest" description="Disordered" evidence="1">
    <location>
        <begin position="20"/>
        <end position="54"/>
    </location>
</feature>
<accession>A0A484ZSY5</accession>
<sequence>MKKLLFVVLASMLLAGCPGTAPKPQKPPVAVNPPPIDVVPDTTDSATTTAGSGSYQLDGQHRTFGCKNGELISGC</sequence>
<dbReference type="AlphaFoldDB" id="A0A484ZSY5"/>
<feature type="compositionally biased region" description="Pro residues" evidence="1">
    <location>
        <begin position="24"/>
        <end position="37"/>
    </location>
</feature>
<dbReference type="RefSeq" id="WP_255324537.1">
    <property type="nucleotide sequence ID" value="NZ_CAADJA010000002.1"/>
</dbReference>
<reference evidence="3 4" key="1">
    <citation type="submission" date="2019-03" db="EMBL/GenBank/DDBJ databases">
        <authorList>
            <consortium name="Pathogen Informatics"/>
        </authorList>
    </citation>
    <scope>NUCLEOTIDE SEQUENCE [LARGE SCALE GENOMIC DNA]</scope>
    <source>
        <strain evidence="3 4">NCTC12282</strain>
    </source>
</reference>
<dbReference type="Proteomes" id="UP000373449">
    <property type="component" value="Unassembled WGS sequence"/>
</dbReference>